<evidence type="ECO:0000256" key="1">
    <source>
        <dbReference type="SAM" id="MobiDB-lite"/>
    </source>
</evidence>
<dbReference type="EMBL" id="JAWWNJ010000056">
    <property type="protein sequence ID" value="KAK7014532.1"/>
    <property type="molecule type" value="Genomic_DNA"/>
</dbReference>
<evidence type="ECO:0000313" key="2">
    <source>
        <dbReference type="EMBL" id="KAK7014532.1"/>
    </source>
</evidence>
<proteinExistence type="predicted"/>
<reference evidence="2 3" key="1">
    <citation type="journal article" date="2024" name="J Genomics">
        <title>Draft genome sequencing and assembly of Favolaschia claudopus CIRM-BRFM 2984 isolated from oak limbs.</title>
        <authorList>
            <person name="Navarro D."/>
            <person name="Drula E."/>
            <person name="Chaduli D."/>
            <person name="Cazenave R."/>
            <person name="Ahrendt S."/>
            <person name="Wang J."/>
            <person name="Lipzen A."/>
            <person name="Daum C."/>
            <person name="Barry K."/>
            <person name="Grigoriev I.V."/>
            <person name="Favel A."/>
            <person name="Rosso M.N."/>
            <person name="Martin F."/>
        </authorList>
    </citation>
    <scope>NUCLEOTIDE SEQUENCE [LARGE SCALE GENOMIC DNA]</scope>
    <source>
        <strain evidence="2 3">CIRM-BRFM 2984</strain>
    </source>
</reference>
<sequence>MEVDAPTATTAQNAAANAVNKSATTTTNTGNETTPSVEPGQHDAPVTPIEDTIMGLPAYAWLLGAHADAPVVHGWTMARVKHNQRQVARDALETKPASTLAAVFGQSDRPTDRAGGADIIAAAIVHDGFAKEDEFHIIPPIPDVSNPNDDIHPIANIITDCSDTYLPDGSDRGFSIYFIDPSAEQSWYTGTYINIRKTTTPAEFLAALKTKLVADPIIVDMVRADHTRVLLNHFDMDLIVTILLHFAKVDTYPVHAPGSPTERIAFRLYMPAPSINDVAIARFKDRLMSPNFSFDVGHQGVASPFFVRKGRFEKPMECYECSGLDHFKRDCLLINCEGHRRVHPVADQQSNQPTIAMGTTFSSMEAPAPSPSNTYAGSQRGGYSGRGYNGGGRGFFGGGRGGYHRFDGHRGY</sequence>
<name>A0AAW0AMS2_9AGAR</name>
<evidence type="ECO:0000313" key="3">
    <source>
        <dbReference type="Proteomes" id="UP001362999"/>
    </source>
</evidence>
<dbReference type="Proteomes" id="UP001362999">
    <property type="component" value="Unassembled WGS sequence"/>
</dbReference>
<accession>A0AAW0AMS2</accession>
<evidence type="ECO:0008006" key="4">
    <source>
        <dbReference type="Google" id="ProtNLM"/>
    </source>
</evidence>
<comment type="caution">
    <text evidence="2">The sequence shown here is derived from an EMBL/GenBank/DDBJ whole genome shotgun (WGS) entry which is preliminary data.</text>
</comment>
<organism evidence="2 3">
    <name type="scientific">Favolaschia claudopus</name>
    <dbReference type="NCBI Taxonomy" id="2862362"/>
    <lineage>
        <taxon>Eukaryota</taxon>
        <taxon>Fungi</taxon>
        <taxon>Dikarya</taxon>
        <taxon>Basidiomycota</taxon>
        <taxon>Agaricomycotina</taxon>
        <taxon>Agaricomycetes</taxon>
        <taxon>Agaricomycetidae</taxon>
        <taxon>Agaricales</taxon>
        <taxon>Marasmiineae</taxon>
        <taxon>Mycenaceae</taxon>
        <taxon>Favolaschia</taxon>
    </lineage>
</organism>
<keyword evidence="3" id="KW-1185">Reference proteome</keyword>
<feature type="compositionally biased region" description="Low complexity" evidence="1">
    <location>
        <begin position="1"/>
        <end position="34"/>
    </location>
</feature>
<protein>
    <recommendedName>
        <fullName evidence="4">CCHC-type domain-containing protein</fullName>
    </recommendedName>
</protein>
<dbReference type="AlphaFoldDB" id="A0AAW0AMS2"/>
<feature type="region of interest" description="Disordered" evidence="1">
    <location>
        <begin position="1"/>
        <end position="43"/>
    </location>
</feature>
<gene>
    <name evidence="2" type="ORF">R3P38DRAFT_3000636</name>
</gene>